<dbReference type="AlphaFoldDB" id="A0A6J7P007"/>
<dbReference type="EMBL" id="CAFBPC010000023">
    <property type="protein sequence ID" value="CAB4998581.1"/>
    <property type="molecule type" value="Genomic_DNA"/>
</dbReference>
<dbReference type="InterPro" id="IPR000873">
    <property type="entry name" value="AMP-dep_synth/lig_dom"/>
</dbReference>
<organism evidence="5">
    <name type="scientific">freshwater metagenome</name>
    <dbReference type="NCBI Taxonomy" id="449393"/>
    <lineage>
        <taxon>unclassified sequences</taxon>
        <taxon>metagenomes</taxon>
        <taxon>ecological metagenomes</taxon>
    </lineage>
</organism>
<evidence type="ECO:0000256" key="2">
    <source>
        <dbReference type="ARBA" id="ARBA00022598"/>
    </source>
</evidence>
<keyword evidence="2" id="KW-0436">Ligase</keyword>
<dbReference type="InterPro" id="IPR042099">
    <property type="entry name" value="ANL_N_sf"/>
</dbReference>
<feature type="domain" description="AMP-binding enzyme C-terminal" evidence="4">
    <location>
        <begin position="443"/>
        <end position="518"/>
    </location>
</feature>
<dbReference type="FunFam" id="3.30.300.30:FF:000008">
    <property type="entry name" value="2,3-dihydroxybenzoate-AMP ligase"/>
    <property type="match status" value="1"/>
</dbReference>
<dbReference type="Gene3D" id="3.40.50.12780">
    <property type="entry name" value="N-terminal domain of ligase-like"/>
    <property type="match status" value="1"/>
</dbReference>
<dbReference type="InterPro" id="IPR045851">
    <property type="entry name" value="AMP-bd_C_sf"/>
</dbReference>
<dbReference type="SUPFAM" id="SSF56801">
    <property type="entry name" value="Acetyl-CoA synthetase-like"/>
    <property type="match status" value="1"/>
</dbReference>
<dbReference type="NCBIfam" id="NF004837">
    <property type="entry name" value="PRK06187.1"/>
    <property type="match status" value="1"/>
</dbReference>
<dbReference type="PANTHER" id="PTHR24096">
    <property type="entry name" value="LONG-CHAIN-FATTY-ACID--COA LIGASE"/>
    <property type="match status" value="1"/>
</dbReference>
<evidence type="ECO:0000259" key="3">
    <source>
        <dbReference type="Pfam" id="PF00501"/>
    </source>
</evidence>
<evidence type="ECO:0000259" key="4">
    <source>
        <dbReference type="Pfam" id="PF13193"/>
    </source>
</evidence>
<feature type="domain" description="AMP-dependent synthetase/ligase" evidence="3">
    <location>
        <begin position="39"/>
        <end position="392"/>
    </location>
</feature>
<name>A0A6J7P007_9ZZZZ</name>
<dbReference type="Gene3D" id="3.30.300.30">
    <property type="match status" value="1"/>
</dbReference>
<evidence type="ECO:0000256" key="1">
    <source>
        <dbReference type="ARBA" id="ARBA00006432"/>
    </source>
</evidence>
<dbReference type="PANTHER" id="PTHR24096:SF267">
    <property type="entry name" value="MALONATE--COA LIGASE ACSF3, MITOCHONDRIAL"/>
    <property type="match status" value="1"/>
</dbReference>
<sequence>MGAVHGPPSSDYIFRMAKDITTLADIVRTHGVARASDNSLIEGDRTRTWGELYERSIRVANALQAAGVGVQDRVAFLDKNSIEHFEVFYGCALINAVSVDINWRLAPPEVEFIVNDSAAKVLVVHADFWPVVEAIRANLTSTQLIVVIGGAGGDTDYETWVNSGATTDPGVESASEDVAFQLYSSGTTGRPKGVMLTNHNFFVLLPGARTFWKLSDDMINLVAMPLFHIGGGGWATAGQFVGSSSIILRDMDPNAVIQLIEKHKITHGFLVPAVLQFMLMMPSIKETDFSSLRLMVYGASPISLEVLTNSVETFKCDFMQVYGLTETTGATTLLGPEDHDPKGPNAHRLRSCGVPAPGVEIRIMDNAAGKELPAREVGEIWCRTPQVMKGYWNNPKATAESITPDGWFKTGDAGYRDEDGYIYIHDRVKDMIVSGGENVYPAEVESALMSHPAIADVAVIGVPHEKWGETVKAIVVKKADVAVTEAEIIEFSKGLLARFKCPTSVDWIDALPRNPSGKILKKDLRAPYWEGRERMVN</sequence>
<protein>
    <submittedName>
        <fullName evidence="5">Unannotated protein</fullName>
    </submittedName>
</protein>
<dbReference type="GO" id="GO:0016405">
    <property type="term" value="F:CoA-ligase activity"/>
    <property type="evidence" value="ECO:0007669"/>
    <property type="project" value="TreeGrafter"/>
</dbReference>
<proteinExistence type="inferred from homology"/>
<comment type="similarity">
    <text evidence="1">Belongs to the ATP-dependent AMP-binding enzyme family.</text>
</comment>
<dbReference type="Pfam" id="PF00501">
    <property type="entry name" value="AMP-binding"/>
    <property type="match status" value="1"/>
</dbReference>
<dbReference type="CDD" id="cd17631">
    <property type="entry name" value="FACL_FadD13-like"/>
    <property type="match status" value="1"/>
</dbReference>
<gene>
    <name evidence="5" type="ORF">UFOPK4057_00170</name>
</gene>
<accession>A0A6J7P007</accession>
<dbReference type="InterPro" id="IPR025110">
    <property type="entry name" value="AMP-bd_C"/>
</dbReference>
<evidence type="ECO:0000313" key="5">
    <source>
        <dbReference type="EMBL" id="CAB4998581.1"/>
    </source>
</evidence>
<dbReference type="Pfam" id="PF13193">
    <property type="entry name" value="AMP-binding_C"/>
    <property type="match status" value="1"/>
</dbReference>
<reference evidence="5" key="1">
    <citation type="submission" date="2020-05" db="EMBL/GenBank/DDBJ databases">
        <authorList>
            <person name="Chiriac C."/>
            <person name="Salcher M."/>
            <person name="Ghai R."/>
            <person name="Kavagutti S V."/>
        </authorList>
    </citation>
    <scope>NUCLEOTIDE SEQUENCE</scope>
</reference>